<proteinExistence type="predicted"/>
<dbReference type="GeneID" id="58106907"/>
<dbReference type="Proteomes" id="UP000241540">
    <property type="component" value="Unassembled WGS sequence"/>
</dbReference>
<evidence type="ECO:0000313" key="1">
    <source>
        <dbReference type="EMBL" id="MCM5672481.1"/>
    </source>
</evidence>
<dbReference type="Pfam" id="PF14044">
    <property type="entry name" value="NETI"/>
    <property type="match status" value="1"/>
</dbReference>
<comment type="caution">
    <text evidence="1">The sequence shown here is derived from an EMBL/GenBank/DDBJ whole genome shotgun (WGS) entry which is preliminary data.</text>
</comment>
<dbReference type="EMBL" id="PZHX01000019">
    <property type="protein sequence ID" value="PTK29893.1"/>
    <property type="molecule type" value="Genomic_DNA"/>
</dbReference>
<reference evidence="2 3" key="1">
    <citation type="journal article" date="2016" name="Front. Microbiol.">
        <title>Comprehensive Phylogenetic Analysis of Bovine Non-aureus Staphylococci Species Based on Whole-Genome Sequencing.</title>
        <authorList>
            <person name="Naushad S."/>
            <person name="Barkema H.W."/>
            <person name="Luby C."/>
            <person name="Condas L.A."/>
            <person name="Nobrega D.B."/>
            <person name="Carson D.A."/>
            <person name="De Buck J."/>
        </authorList>
    </citation>
    <scope>NUCLEOTIDE SEQUENCE [LARGE SCALE GENOMIC DNA]</scope>
    <source>
        <strain evidence="2 3">SNUC 5336</strain>
    </source>
</reference>
<sequence>MKFKVNENETISDCIARMRKEGYMPVRRIEKPVYFEDKQGNIKILRQDIQFVGKKIENDI</sequence>
<dbReference type="eggNOG" id="ENOG5033A0C">
    <property type="taxonomic scope" value="Bacteria"/>
</dbReference>
<dbReference type="Proteomes" id="UP000665944">
    <property type="component" value="Unassembled WGS sequence"/>
</dbReference>
<evidence type="ECO:0000313" key="2">
    <source>
        <dbReference type="EMBL" id="PTK29893.1"/>
    </source>
</evidence>
<protein>
    <submittedName>
        <fullName evidence="1">NETI motif-containing protein</fullName>
    </submittedName>
</protein>
<reference evidence="2" key="2">
    <citation type="submission" date="2018-03" db="EMBL/GenBank/DDBJ databases">
        <authorList>
            <person name="Naushad S."/>
        </authorList>
    </citation>
    <scope>NUCLEOTIDE SEQUENCE</scope>
    <source>
        <strain evidence="2">SNUC 5336</strain>
    </source>
</reference>
<keyword evidence="4" id="KW-1185">Reference proteome</keyword>
<reference evidence="1 4" key="3">
    <citation type="submission" date="2022-06" db="EMBL/GenBank/DDBJ databases">
        <title>Staphylococcus hominis ShoR14 genome sequence.</title>
        <authorList>
            <person name="Yeo C.C."/>
            <person name="Chew C.H."/>
            <person name="Che Hamzah A.M."/>
            <person name="Al-Trad E.I."/>
        </authorList>
    </citation>
    <scope>NUCLEOTIDE SEQUENCE [LARGE SCALE GENOMIC DNA]</scope>
    <source>
        <strain evidence="1 4">ShoR14</strain>
    </source>
</reference>
<name>A0A2A1M9S6_STAHO</name>
<organism evidence="1 4">
    <name type="scientific">Staphylococcus hominis</name>
    <dbReference type="NCBI Taxonomy" id="1290"/>
    <lineage>
        <taxon>Bacteria</taxon>
        <taxon>Bacillati</taxon>
        <taxon>Bacillota</taxon>
        <taxon>Bacilli</taxon>
        <taxon>Bacillales</taxon>
        <taxon>Staphylococcaceae</taxon>
        <taxon>Staphylococcus</taxon>
    </lineage>
</organism>
<dbReference type="AlphaFoldDB" id="A0A2A1M9S6"/>
<accession>A0A2A1M9S6</accession>
<evidence type="ECO:0000313" key="4">
    <source>
        <dbReference type="Proteomes" id="UP000665944"/>
    </source>
</evidence>
<gene>
    <name evidence="2" type="ORF">BUZ51_09215</name>
    <name evidence="1" type="ORF">J7T32_006805</name>
</gene>
<dbReference type="RefSeq" id="WP_002455112.1">
    <property type="nucleotide sequence ID" value="NZ_CABMJU010000062.1"/>
</dbReference>
<dbReference type="InterPro" id="IPR025930">
    <property type="entry name" value="NETI"/>
</dbReference>
<evidence type="ECO:0000313" key="3">
    <source>
        <dbReference type="Proteomes" id="UP000241540"/>
    </source>
</evidence>
<dbReference type="EMBL" id="JAGHKT020000007">
    <property type="protein sequence ID" value="MCM5672481.1"/>
    <property type="molecule type" value="Genomic_DNA"/>
</dbReference>